<comment type="caution">
    <text evidence="2">The sequence shown here is derived from an EMBL/GenBank/DDBJ whole genome shotgun (WGS) entry which is preliminary data.</text>
</comment>
<dbReference type="Gene3D" id="1.10.10.10">
    <property type="entry name" value="Winged helix-like DNA-binding domain superfamily/Winged helix DNA-binding domain"/>
    <property type="match status" value="1"/>
</dbReference>
<evidence type="ECO:0000313" key="3">
    <source>
        <dbReference type="Proteomes" id="UP000187203"/>
    </source>
</evidence>
<dbReference type="SMART" id="SM00884">
    <property type="entry name" value="Cullin_Nedd8"/>
    <property type="match status" value="1"/>
</dbReference>
<sequence>MAQLNLIHDDLGRLLHSLSCAKYKILLKDPNTKDISKSDFEFNSKFTDRMRRIKIPLPPSDERKKVAEDVDKDRKFAIDAALVRIIMKSRKVLGHQQLVSECVEMLSRMFKPDIRAIKKRIEDLITRDYLERDKSNVFKYLA</sequence>
<dbReference type="PROSITE" id="PS01256">
    <property type="entry name" value="CULLIN_1"/>
    <property type="match status" value="1"/>
</dbReference>
<protein>
    <recommendedName>
        <fullName evidence="1">Cullin neddylation domain-containing protein</fullName>
    </recommendedName>
</protein>
<dbReference type="InterPro" id="IPR036388">
    <property type="entry name" value="WH-like_DNA-bd_sf"/>
</dbReference>
<accession>A0A1R3J8Z3</accession>
<dbReference type="InterPro" id="IPR036317">
    <property type="entry name" value="Cullin_homology_sf"/>
</dbReference>
<evidence type="ECO:0000259" key="1">
    <source>
        <dbReference type="SMART" id="SM00884"/>
    </source>
</evidence>
<dbReference type="InterPro" id="IPR036390">
    <property type="entry name" value="WH_DNA-bd_sf"/>
</dbReference>
<dbReference type="SUPFAM" id="SSF46785">
    <property type="entry name" value="Winged helix' DNA-binding domain"/>
    <property type="match status" value="1"/>
</dbReference>
<dbReference type="GO" id="GO:0031625">
    <property type="term" value="F:ubiquitin protein ligase binding"/>
    <property type="evidence" value="ECO:0007669"/>
    <property type="project" value="InterPro"/>
</dbReference>
<proteinExistence type="predicted"/>
<dbReference type="PANTHER" id="PTHR11932">
    <property type="entry name" value="CULLIN"/>
    <property type="match status" value="1"/>
</dbReference>
<name>A0A1R3J8Z3_9ROSI</name>
<dbReference type="FunFam" id="1.10.10.10:FF:000503">
    <property type="entry name" value="Cullin-1"/>
    <property type="match status" value="1"/>
</dbReference>
<gene>
    <name evidence="2" type="ORF">COLO4_18456</name>
</gene>
<dbReference type="GO" id="GO:0031461">
    <property type="term" value="C:cullin-RING ubiquitin ligase complex"/>
    <property type="evidence" value="ECO:0007669"/>
    <property type="project" value="InterPro"/>
</dbReference>
<evidence type="ECO:0000313" key="2">
    <source>
        <dbReference type="EMBL" id="OMO91308.1"/>
    </source>
</evidence>
<dbReference type="SUPFAM" id="SSF75632">
    <property type="entry name" value="Cullin homology domain"/>
    <property type="match status" value="1"/>
</dbReference>
<dbReference type="EMBL" id="AWUE01016464">
    <property type="protein sequence ID" value="OMO91308.1"/>
    <property type="molecule type" value="Genomic_DNA"/>
</dbReference>
<dbReference type="Pfam" id="PF10557">
    <property type="entry name" value="Cullin_Nedd8"/>
    <property type="match status" value="1"/>
</dbReference>
<dbReference type="AlphaFoldDB" id="A0A1R3J8Z3"/>
<feature type="domain" description="Cullin neddylation" evidence="1">
    <location>
        <begin position="70"/>
        <end position="138"/>
    </location>
</feature>
<reference evidence="3" key="1">
    <citation type="submission" date="2013-09" db="EMBL/GenBank/DDBJ databases">
        <title>Corchorus olitorius genome sequencing.</title>
        <authorList>
            <person name="Alam M."/>
            <person name="Haque M.S."/>
            <person name="Islam M.S."/>
            <person name="Emdad E.M."/>
            <person name="Islam M.M."/>
            <person name="Ahmed B."/>
            <person name="Halim A."/>
            <person name="Hossen Q.M.M."/>
            <person name="Hossain M.Z."/>
            <person name="Ahmed R."/>
            <person name="Khan M.M."/>
            <person name="Islam R."/>
            <person name="Rashid M.M."/>
            <person name="Khan S.A."/>
            <person name="Rahman M.S."/>
            <person name="Alam M."/>
            <person name="Yahiya A.S."/>
            <person name="Khan M.S."/>
            <person name="Azam M.S."/>
            <person name="Haque T."/>
            <person name="Lashkar M.Z.H."/>
            <person name="Akhand A.I."/>
            <person name="Morshed G."/>
            <person name="Roy S."/>
            <person name="Uddin K.S."/>
            <person name="Rabeya T."/>
            <person name="Hossain A.S."/>
            <person name="Chowdhury A."/>
            <person name="Snigdha A.R."/>
            <person name="Mortoza M.S."/>
            <person name="Matin S.A."/>
            <person name="Hoque S.M.E."/>
            <person name="Islam M.K."/>
            <person name="Roy D.K."/>
            <person name="Haider R."/>
            <person name="Moosa M.M."/>
            <person name="Elias S.M."/>
            <person name="Hasan A.M."/>
            <person name="Jahan S."/>
            <person name="Shafiuddin M."/>
            <person name="Mahmood N."/>
            <person name="Shommy N.S."/>
        </authorList>
    </citation>
    <scope>NUCLEOTIDE SEQUENCE [LARGE SCALE GENOMIC DNA]</scope>
    <source>
        <strain evidence="3">cv. O-4</strain>
    </source>
</reference>
<dbReference type="GO" id="GO:0006511">
    <property type="term" value="P:ubiquitin-dependent protein catabolic process"/>
    <property type="evidence" value="ECO:0007669"/>
    <property type="project" value="InterPro"/>
</dbReference>
<dbReference type="Proteomes" id="UP000187203">
    <property type="component" value="Unassembled WGS sequence"/>
</dbReference>
<organism evidence="2 3">
    <name type="scientific">Corchorus olitorius</name>
    <dbReference type="NCBI Taxonomy" id="93759"/>
    <lineage>
        <taxon>Eukaryota</taxon>
        <taxon>Viridiplantae</taxon>
        <taxon>Streptophyta</taxon>
        <taxon>Embryophyta</taxon>
        <taxon>Tracheophyta</taxon>
        <taxon>Spermatophyta</taxon>
        <taxon>Magnoliopsida</taxon>
        <taxon>eudicotyledons</taxon>
        <taxon>Gunneridae</taxon>
        <taxon>Pentapetalae</taxon>
        <taxon>rosids</taxon>
        <taxon>malvids</taxon>
        <taxon>Malvales</taxon>
        <taxon>Malvaceae</taxon>
        <taxon>Grewioideae</taxon>
        <taxon>Apeibeae</taxon>
        <taxon>Corchorus</taxon>
    </lineage>
</organism>
<dbReference type="Gene3D" id="3.30.230.130">
    <property type="entry name" value="Cullin, Chain C, Domain 2"/>
    <property type="match status" value="1"/>
</dbReference>
<dbReference type="InterPro" id="IPR045093">
    <property type="entry name" value="Cullin"/>
</dbReference>
<dbReference type="OrthoDB" id="27073at2759"/>
<dbReference type="InterPro" id="IPR016157">
    <property type="entry name" value="Cullin_CS"/>
</dbReference>
<keyword evidence="3" id="KW-1185">Reference proteome</keyword>
<dbReference type="InterPro" id="IPR019559">
    <property type="entry name" value="Cullin_neddylation_domain"/>
</dbReference>
<dbReference type="STRING" id="93759.A0A1R3J8Z3"/>